<dbReference type="Pfam" id="PF13599">
    <property type="entry name" value="Pentapeptide_4"/>
    <property type="match status" value="1"/>
</dbReference>
<dbReference type="EMBL" id="JACHGJ010000003">
    <property type="protein sequence ID" value="MBB6480466.1"/>
    <property type="molecule type" value="Genomic_DNA"/>
</dbReference>
<proteinExistence type="predicted"/>
<dbReference type="InterPro" id="IPR001646">
    <property type="entry name" value="5peptide_repeat"/>
</dbReference>
<evidence type="ECO:0000313" key="1">
    <source>
        <dbReference type="EMBL" id="MBB6480466.1"/>
    </source>
</evidence>
<dbReference type="PANTHER" id="PTHR42999:SF1">
    <property type="entry name" value="PENTAPEPTIDE REPEAT-CONTAINING PROTEIN"/>
    <property type="match status" value="1"/>
</dbReference>
<dbReference type="InterPro" id="IPR052949">
    <property type="entry name" value="PA_immunity-related"/>
</dbReference>
<accession>A0A841R9M0</accession>
<dbReference type="PANTHER" id="PTHR42999">
    <property type="entry name" value="ANTIBIOTIC RESISTANCE PROTEIN MCBG"/>
    <property type="match status" value="1"/>
</dbReference>
<dbReference type="Pfam" id="PF00805">
    <property type="entry name" value="Pentapeptide"/>
    <property type="match status" value="1"/>
</dbReference>
<protein>
    <submittedName>
        <fullName evidence="1">Uncharacterized protein YjbI with pentapeptide repeats</fullName>
    </submittedName>
</protein>
<organism evidence="1 2">
    <name type="scientific">Spirochaeta isovalerica</name>
    <dbReference type="NCBI Taxonomy" id="150"/>
    <lineage>
        <taxon>Bacteria</taxon>
        <taxon>Pseudomonadati</taxon>
        <taxon>Spirochaetota</taxon>
        <taxon>Spirochaetia</taxon>
        <taxon>Spirochaetales</taxon>
        <taxon>Spirochaetaceae</taxon>
        <taxon>Spirochaeta</taxon>
    </lineage>
</organism>
<dbReference type="RefSeq" id="WP_184746723.1">
    <property type="nucleotide sequence ID" value="NZ_JACHGJ010000003.1"/>
</dbReference>
<dbReference type="SUPFAM" id="SSF141571">
    <property type="entry name" value="Pentapeptide repeat-like"/>
    <property type="match status" value="1"/>
</dbReference>
<dbReference type="Proteomes" id="UP000587760">
    <property type="component" value="Unassembled WGS sequence"/>
</dbReference>
<dbReference type="AlphaFoldDB" id="A0A841R9M0"/>
<name>A0A841R9M0_9SPIO</name>
<sequence>MDLTSTLMNDFEEEIFDKQTLFTAELDEMTFSDCLFRFCRFSDCTFTGTVFRNCRFENCDFSLVKVDSTGFSNCLFKDCRIQGVNFHDCNRYQFNPDFEDTVIAHSFFSDQDMAGKSFRRCTINDCEFAHTQLKEADFSECSFNDTKFSSCNLEKANFKGATGYAFHPGENKVKGAKFSYPDVVNLLSPLGIIIDD</sequence>
<reference evidence="1 2" key="1">
    <citation type="submission" date="2020-08" db="EMBL/GenBank/DDBJ databases">
        <title>Genomic Encyclopedia of Type Strains, Phase IV (KMG-IV): sequencing the most valuable type-strain genomes for metagenomic binning, comparative biology and taxonomic classification.</title>
        <authorList>
            <person name="Goeker M."/>
        </authorList>
    </citation>
    <scope>NUCLEOTIDE SEQUENCE [LARGE SCALE GENOMIC DNA]</scope>
    <source>
        <strain evidence="1 2">DSM 2461</strain>
    </source>
</reference>
<comment type="caution">
    <text evidence="1">The sequence shown here is derived from an EMBL/GenBank/DDBJ whole genome shotgun (WGS) entry which is preliminary data.</text>
</comment>
<evidence type="ECO:0000313" key="2">
    <source>
        <dbReference type="Proteomes" id="UP000587760"/>
    </source>
</evidence>
<dbReference type="Gene3D" id="2.160.20.80">
    <property type="entry name" value="E3 ubiquitin-protein ligase SopA"/>
    <property type="match status" value="1"/>
</dbReference>
<keyword evidence="2" id="KW-1185">Reference proteome</keyword>
<gene>
    <name evidence="1" type="ORF">HNR50_002129</name>
</gene>